<organism evidence="1 2">
    <name type="scientific">Salegentibacter salegens</name>
    <dbReference type="NCBI Taxonomy" id="143223"/>
    <lineage>
        <taxon>Bacteria</taxon>
        <taxon>Pseudomonadati</taxon>
        <taxon>Bacteroidota</taxon>
        <taxon>Flavobacteriia</taxon>
        <taxon>Flavobacteriales</taxon>
        <taxon>Flavobacteriaceae</taxon>
        <taxon>Salegentibacter</taxon>
    </lineage>
</organism>
<dbReference type="InterPro" id="IPR036890">
    <property type="entry name" value="HATPase_C_sf"/>
</dbReference>
<accession>A0A1M7L8C8</accession>
<keyword evidence="2" id="KW-1185">Reference proteome</keyword>
<protein>
    <submittedName>
        <fullName evidence="1">Uncharacterized protein</fullName>
    </submittedName>
</protein>
<dbReference type="SUPFAM" id="SSF55874">
    <property type="entry name" value="ATPase domain of HSP90 chaperone/DNA topoisomerase II/histidine kinase"/>
    <property type="match status" value="1"/>
</dbReference>
<dbReference type="STRING" id="143223.SAMN05878281_1794"/>
<sequence length="372" mass="43470">MKKTGNLSLAFPQAMDVDWGRLLDQQLKQWHGGRTHVRGIAEYISNADDSYIRQGLSNKSIEVQVLSKTGKKISKLIVQDYAEGMSKEDLENKFFQYYKSFSGRETAVKDGFEHKAWFSYDKENMKPIYGYDKGGYYYKSVKKENGTTIELIDSIKNHIALEDLLIMLSSNSRIRGTIKNQEVQIKIDKKGDIFSDKLDYEGVSIKNADRNWQFEIPKSLKNDTSSNILNLYYFNKPLKGSQNIIEVSDGKTLFIDLNTSEFDDRPFSKYIYGEVIFEQLYYADAVKENRKGLEEGNDLTIEINEFLSKSIKLVIQEIQELQREKEKNRIIEVSQKKITELNKFLRKCDLNFKKELNQLRKKNEIKNRWRKS</sequence>
<proteinExistence type="predicted"/>
<dbReference type="Gene3D" id="3.30.565.10">
    <property type="entry name" value="Histidine kinase-like ATPase, C-terminal domain"/>
    <property type="match status" value="1"/>
</dbReference>
<gene>
    <name evidence="1" type="ORF">SAMN05878281_1794</name>
</gene>
<dbReference type="EMBL" id="LT670848">
    <property type="protein sequence ID" value="SHM74263.1"/>
    <property type="molecule type" value="Genomic_DNA"/>
</dbReference>
<dbReference type="Proteomes" id="UP000190235">
    <property type="component" value="Chromosome I"/>
</dbReference>
<evidence type="ECO:0000313" key="2">
    <source>
        <dbReference type="Proteomes" id="UP000190235"/>
    </source>
</evidence>
<dbReference type="RefSeq" id="WP_079734917.1">
    <property type="nucleotide sequence ID" value="NZ_LT670848.1"/>
</dbReference>
<name>A0A1M7L8C8_9FLAO</name>
<dbReference type="AlphaFoldDB" id="A0A1M7L8C8"/>
<evidence type="ECO:0000313" key="1">
    <source>
        <dbReference type="EMBL" id="SHM74263.1"/>
    </source>
</evidence>
<reference evidence="2" key="1">
    <citation type="submission" date="2016-11" db="EMBL/GenBank/DDBJ databases">
        <authorList>
            <person name="Varghese N."/>
            <person name="Submissions S."/>
        </authorList>
    </citation>
    <scope>NUCLEOTIDE SEQUENCE [LARGE SCALE GENOMIC DNA]</scope>
    <source>
        <strain evidence="2">ACAM 48</strain>
    </source>
</reference>